<dbReference type="Proteomes" id="UP000011626">
    <property type="component" value="Unassembled WGS sequence"/>
</dbReference>
<dbReference type="STRING" id="797114.C475_20957"/>
<dbReference type="PATRIC" id="fig|797114.5.peg.4225"/>
<feature type="region of interest" description="Disordered" evidence="1">
    <location>
        <begin position="1"/>
        <end position="97"/>
    </location>
</feature>
<name>M0CCB3_9EURY</name>
<feature type="compositionally biased region" description="Basic and acidic residues" evidence="1">
    <location>
        <begin position="19"/>
        <end position="35"/>
    </location>
</feature>
<dbReference type="EMBL" id="AOIU01000047">
    <property type="protein sequence ID" value="ELZ20283.1"/>
    <property type="molecule type" value="Genomic_DNA"/>
</dbReference>
<keyword evidence="3" id="KW-1185">Reference proteome</keyword>
<accession>M0CCB3</accession>
<dbReference type="RefSeq" id="WP_006885854.1">
    <property type="nucleotide sequence ID" value="NZ_AOIU01000047.1"/>
</dbReference>
<evidence type="ECO:0000256" key="1">
    <source>
        <dbReference type="SAM" id="MobiDB-lite"/>
    </source>
</evidence>
<evidence type="ECO:0000313" key="3">
    <source>
        <dbReference type="Proteomes" id="UP000011626"/>
    </source>
</evidence>
<evidence type="ECO:0000313" key="2">
    <source>
        <dbReference type="EMBL" id="ELZ20283.1"/>
    </source>
</evidence>
<gene>
    <name evidence="2" type="ORF">C475_20957</name>
</gene>
<dbReference type="AlphaFoldDB" id="M0CCB3"/>
<protein>
    <submittedName>
        <fullName evidence="2">Uncharacterized protein</fullName>
    </submittedName>
</protein>
<feature type="compositionally biased region" description="Acidic residues" evidence="1">
    <location>
        <begin position="47"/>
        <end position="88"/>
    </location>
</feature>
<comment type="caution">
    <text evidence="2">The sequence shown here is derived from an EMBL/GenBank/DDBJ whole genome shotgun (WGS) entry which is preliminary data.</text>
</comment>
<organism evidence="2 3">
    <name type="scientific">Halosimplex carlsbadense 2-9-1</name>
    <dbReference type="NCBI Taxonomy" id="797114"/>
    <lineage>
        <taxon>Archaea</taxon>
        <taxon>Methanobacteriati</taxon>
        <taxon>Methanobacteriota</taxon>
        <taxon>Stenosarchaea group</taxon>
        <taxon>Halobacteria</taxon>
        <taxon>Halobacteriales</taxon>
        <taxon>Haloarculaceae</taxon>
        <taxon>Halosimplex</taxon>
    </lineage>
</organism>
<feature type="compositionally biased region" description="Basic and acidic residues" evidence="1">
    <location>
        <begin position="1"/>
        <end position="12"/>
    </location>
</feature>
<proteinExistence type="predicted"/>
<reference evidence="2 3" key="1">
    <citation type="journal article" date="2014" name="PLoS Genet.">
        <title>Phylogenetically driven sequencing of extremely halophilic archaea reveals strategies for static and dynamic osmo-response.</title>
        <authorList>
            <person name="Becker E.A."/>
            <person name="Seitzer P.M."/>
            <person name="Tritt A."/>
            <person name="Larsen D."/>
            <person name="Krusor M."/>
            <person name="Yao A.I."/>
            <person name="Wu D."/>
            <person name="Madern D."/>
            <person name="Eisen J.A."/>
            <person name="Darling A.E."/>
            <person name="Facciotti M.T."/>
        </authorList>
    </citation>
    <scope>NUCLEOTIDE SEQUENCE [LARGE SCALE GENOMIC DNA]</scope>
    <source>
        <strain evidence="2 3">2-9-1</strain>
    </source>
</reference>
<sequence>MFDAPRWRLDARAHRRRTDPRSDGCERPGHTDRDAFGPTDPLADTESVADTDGYSDTDADSDTDAYGDADSDPDTDAYGDTDADPDTDGEQRLRRRR</sequence>